<dbReference type="InterPro" id="IPR042162">
    <property type="entry name" value="AtJ13"/>
</dbReference>
<comment type="caution">
    <text evidence="3">The sequence shown here is derived from an EMBL/GenBank/DDBJ whole genome shotgun (WGS) entry which is preliminary data.</text>
</comment>
<dbReference type="EMBL" id="LXQA010043757">
    <property type="protein sequence ID" value="MCI00621.1"/>
    <property type="molecule type" value="Genomic_DNA"/>
</dbReference>
<proteinExistence type="predicted"/>
<accession>A0A392NLB2</accession>
<keyword evidence="4" id="KW-1185">Reference proteome</keyword>
<name>A0A392NLB2_9FABA</name>
<evidence type="ECO:0000313" key="3">
    <source>
        <dbReference type="EMBL" id="MCI00621.1"/>
    </source>
</evidence>
<reference evidence="3 4" key="1">
    <citation type="journal article" date="2018" name="Front. Plant Sci.">
        <title>Red Clover (Trifolium pratense) and Zigzag Clover (T. medium) - A Picture of Genomic Similarities and Differences.</title>
        <authorList>
            <person name="Dluhosova J."/>
            <person name="Istvanek J."/>
            <person name="Nedelnik J."/>
            <person name="Repkova J."/>
        </authorList>
    </citation>
    <scope>NUCLEOTIDE SEQUENCE [LARGE SCALE GENOMIC DNA]</scope>
    <source>
        <strain evidence="4">cv. 10/8</strain>
        <tissue evidence="3">Leaf</tissue>
    </source>
</reference>
<dbReference type="InterPro" id="IPR024586">
    <property type="entry name" value="DnaJ-like_C11_C"/>
</dbReference>
<evidence type="ECO:0000313" key="4">
    <source>
        <dbReference type="Proteomes" id="UP000265520"/>
    </source>
</evidence>
<evidence type="ECO:0000259" key="2">
    <source>
        <dbReference type="Pfam" id="PF11875"/>
    </source>
</evidence>
<dbReference type="AlphaFoldDB" id="A0A392NLB2"/>
<dbReference type="Proteomes" id="UP000265520">
    <property type="component" value="Unassembled WGS sequence"/>
</dbReference>
<dbReference type="Pfam" id="PF11875">
    <property type="entry name" value="DnaJ-like_C11_C"/>
    <property type="match status" value="1"/>
</dbReference>
<dbReference type="PANTHER" id="PTHR44914:SF1">
    <property type="entry name" value="CHAPERONE PROTEIN DNAJ 13"/>
    <property type="match status" value="1"/>
</dbReference>
<feature type="non-terminal residue" evidence="3">
    <location>
        <position position="1"/>
    </location>
</feature>
<evidence type="ECO:0000256" key="1">
    <source>
        <dbReference type="ARBA" id="ARBA00023186"/>
    </source>
</evidence>
<sequence>VQEGMAAAEKAQKLQQNVANRKKNRQLETNGLVIMKALYGSDTILNNLYSSSDTSFESTSGVIDVTTPLNFLVNDSGQLKADTEFLNLQFYIKEIYVLKIWKLQKPT</sequence>
<organism evidence="3 4">
    <name type="scientific">Trifolium medium</name>
    <dbReference type="NCBI Taxonomy" id="97028"/>
    <lineage>
        <taxon>Eukaryota</taxon>
        <taxon>Viridiplantae</taxon>
        <taxon>Streptophyta</taxon>
        <taxon>Embryophyta</taxon>
        <taxon>Tracheophyta</taxon>
        <taxon>Spermatophyta</taxon>
        <taxon>Magnoliopsida</taxon>
        <taxon>eudicotyledons</taxon>
        <taxon>Gunneridae</taxon>
        <taxon>Pentapetalae</taxon>
        <taxon>rosids</taxon>
        <taxon>fabids</taxon>
        <taxon>Fabales</taxon>
        <taxon>Fabaceae</taxon>
        <taxon>Papilionoideae</taxon>
        <taxon>50 kb inversion clade</taxon>
        <taxon>NPAAA clade</taxon>
        <taxon>Hologalegina</taxon>
        <taxon>IRL clade</taxon>
        <taxon>Trifolieae</taxon>
        <taxon>Trifolium</taxon>
    </lineage>
</organism>
<keyword evidence="1" id="KW-0143">Chaperone</keyword>
<dbReference type="PANTHER" id="PTHR44914">
    <property type="entry name" value="CHAPERONE PROTEIN DNAJ 13"/>
    <property type="match status" value="1"/>
</dbReference>
<feature type="domain" description="DnaJ-like protein C11 C-terminal" evidence="2">
    <location>
        <begin position="2"/>
        <end position="82"/>
    </location>
</feature>
<protein>
    <submittedName>
        <fullName evidence="3">Chaperone protein dnaJ 13-like</fullName>
    </submittedName>
</protein>